<dbReference type="Proteomes" id="UP000092993">
    <property type="component" value="Unassembled WGS sequence"/>
</dbReference>
<comment type="caution">
    <text evidence="1">The sequence shown here is derived from an EMBL/GenBank/DDBJ whole genome shotgun (WGS) entry which is preliminary data.</text>
</comment>
<evidence type="ECO:0000313" key="1">
    <source>
        <dbReference type="EMBL" id="OBZ72516.1"/>
    </source>
</evidence>
<reference evidence="1 2" key="1">
    <citation type="submission" date="2016-03" db="EMBL/GenBank/DDBJ databases">
        <title>Whole genome sequencing of Grifola frondosa 9006-11.</title>
        <authorList>
            <person name="Min B."/>
            <person name="Park H."/>
            <person name="Kim J.-G."/>
            <person name="Cho H."/>
            <person name="Oh Y.-L."/>
            <person name="Kong W.-S."/>
            <person name="Choi I.-G."/>
        </authorList>
    </citation>
    <scope>NUCLEOTIDE SEQUENCE [LARGE SCALE GENOMIC DNA]</scope>
    <source>
        <strain evidence="1 2">9006-11</strain>
    </source>
</reference>
<keyword evidence="2" id="KW-1185">Reference proteome</keyword>
<gene>
    <name evidence="1" type="ORF">A0H81_07385</name>
</gene>
<proteinExistence type="predicted"/>
<dbReference type="AlphaFoldDB" id="A0A1C7M802"/>
<organism evidence="1 2">
    <name type="scientific">Grifola frondosa</name>
    <name type="common">Maitake</name>
    <name type="synonym">Polyporus frondosus</name>
    <dbReference type="NCBI Taxonomy" id="5627"/>
    <lineage>
        <taxon>Eukaryota</taxon>
        <taxon>Fungi</taxon>
        <taxon>Dikarya</taxon>
        <taxon>Basidiomycota</taxon>
        <taxon>Agaricomycotina</taxon>
        <taxon>Agaricomycetes</taxon>
        <taxon>Polyporales</taxon>
        <taxon>Grifolaceae</taxon>
        <taxon>Grifola</taxon>
    </lineage>
</organism>
<name>A0A1C7M802_GRIFR</name>
<dbReference type="EMBL" id="LUGG01000009">
    <property type="protein sequence ID" value="OBZ72516.1"/>
    <property type="molecule type" value="Genomic_DNA"/>
</dbReference>
<accession>A0A1C7M802</accession>
<sequence>MNTLPDPTSPHLGLPSIEHPIIPEFLGSTSTKSRTVTVSSSKSFTRIDLCWPSDYSDRRSQTHLRLELAKF</sequence>
<evidence type="ECO:0000313" key="2">
    <source>
        <dbReference type="Proteomes" id="UP000092993"/>
    </source>
</evidence>
<protein>
    <submittedName>
        <fullName evidence="1">Uncharacterized protein</fullName>
    </submittedName>
</protein>